<dbReference type="Proteomes" id="UP000265566">
    <property type="component" value="Chromosome 8"/>
</dbReference>
<dbReference type="InterPro" id="IPR036047">
    <property type="entry name" value="F-box-like_dom_sf"/>
</dbReference>
<dbReference type="PANTHER" id="PTHR31672:SF13">
    <property type="entry name" value="F-BOX PROTEIN CPR30-LIKE"/>
    <property type="match status" value="1"/>
</dbReference>
<dbReference type="Gramene" id="rna46102">
    <property type="protein sequence ID" value="RHN40013.1"/>
    <property type="gene ID" value="gene46102"/>
</dbReference>
<feature type="domain" description="F-box" evidence="1">
    <location>
        <begin position="34"/>
        <end position="80"/>
    </location>
</feature>
<dbReference type="InterPro" id="IPR017451">
    <property type="entry name" value="F-box-assoc_interact_dom"/>
</dbReference>
<evidence type="ECO:0000313" key="2">
    <source>
        <dbReference type="EMBL" id="RHN40013.1"/>
    </source>
</evidence>
<accession>A0A396GHE1</accession>
<dbReference type="InterPro" id="IPR006527">
    <property type="entry name" value="F-box-assoc_dom_typ1"/>
</dbReference>
<evidence type="ECO:0000259" key="1">
    <source>
        <dbReference type="PROSITE" id="PS50181"/>
    </source>
</evidence>
<proteinExistence type="predicted"/>
<dbReference type="NCBIfam" id="TIGR01640">
    <property type="entry name" value="F_box_assoc_1"/>
    <property type="match status" value="1"/>
</dbReference>
<dbReference type="EMBL" id="PSQE01000008">
    <property type="protein sequence ID" value="RHN40013.1"/>
    <property type="molecule type" value="Genomic_DNA"/>
</dbReference>
<comment type="caution">
    <text evidence="2">The sequence shown here is derived from an EMBL/GenBank/DDBJ whole genome shotgun (WGS) entry which is preliminary data.</text>
</comment>
<dbReference type="CDD" id="cd22157">
    <property type="entry name" value="F-box_AtFBW1-like"/>
    <property type="match status" value="1"/>
</dbReference>
<dbReference type="SUPFAM" id="SSF81383">
    <property type="entry name" value="F-box domain"/>
    <property type="match status" value="1"/>
</dbReference>
<reference evidence="3" key="1">
    <citation type="journal article" date="2018" name="Nat. Plants">
        <title>Whole-genome landscape of Medicago truncatula symbiotic genes.</title>
        <authorList>
            <person name="Pecrix Y."/>
            <person name="Staton S.E."/>
            <person name="Sallet E."/>
            <person name="Lelandais-Briere C."/>
            <person name="Moreau S."/>
            <person name="Carrere S."/>
            <person name="Blein T."/>
            <person name="Jardinaud M.F."/>
            <person name="Latrasse D."/>
            <person name="Zouine M."/>
            <person name="Zahm M."/>
            <person name="Kreplak J."/>
            <person name="Mayjonade B."/>
            <person name="Satge C."/>
            <person name="Perez M."/>
            <person name="Cauet S."/>
            <person name="Marande W."/>
            <person name="Chantry-Darmon C."/>
            <person name="Lopez-Roques C."/>
            <person name="Bouchez O."/>
            <person name="Berard A."/>
            <person name="Debelle F."/>
            <person name="Munos S."/>
            <person name="Bendahmane A."/>
            <person name="Berges H."/>
            <person name="Niebel A."/>
            <person name="Buitink J."/>
            <person name="Frugier F."/>
            <person name="Benhamed M."/>
            <person name="Crespi M."/>
            <person name="Gouzy J."/>
            <person name="Gamas P."/>
        </authorList>
    </citation>
    <scope>NUCLEOTIDE SEQUENCE [LARGE SCALE GENOMIC DNA]</scope>
    <source>
        <strain evidence="3">cv. Jemalong A17</strain>
    </source>
</reference>
<dbReference type="InterPro" id="IPR001810">
    <property type="entry name" value="F-box_dom"/>
</dbReference>
<dbReference type="Pfam" id="PF00646">
    <property type="entry name" value="F-box"/>
    <property type="match status" value="1"/>
</dbReference>
<dbReference type="OrthoDB" id="591557at2759"/>
<name>A0A396GHE1_MEDTR</name>
<dbReference type="InterPro" id="IPR050796">
    <property type="entry name" value="SCF_F-box_component"/>
</dbReference>
<organism evidence="2 3">
    <name type="scientific">Medicago truncatula</name>
    <name type="common">Barrel medic</name>
    <name type="synonym">Medicago tribuloides</name>
    <dbReference type="NCBI Taxonomy" id="3880"/>
    <lineage>
        <taxon>Eukaryota</taxon>
        <taxon>Viridiplantae</taxon>
        <taxon>Streptophyta</taxon>
        <taxon>Embryophyta</taxon>
        <taxon>Tracheophyta</taxon>
        <taxon>Spermatophyta</taxon>
        <taxon>Magnoliopsida</taxon>
        <taxon>eudicotyledons</taxon>
        <taxon>Gunneridae</taxon>
        <taxon>Pentapetalae</taxon>
        <taxon>rosids</taxon>
        <taxon>fabids</taxon>
        <taxon>Fabales</taxon>
        <taxon>Fabaceae</taxon>
        <taxon>Papilionoideae</taxon>
        <taxon>50 kb inversion clade</taxon>
        <taxon>NPAAA clade</taxon>
        <taxon>Hologalegina</taxon>
        <taxon>IRL clade</taxon>
        <taxon>Trifolieae</taxon>
        <taxon>Medicago</taxon>
    </lineage>
</organism>
<dbReference type="PANTHER" id="PTHR31672">
    <property type="entry name" value="BNACNNG10540D PROTEIN"/>
    <property type="match status" value="1"/>
</dbReference>
<dbReference type="Gene3D" id="1.20.1280.50">
    <property type="match status" value="1"/>
</dbReference>
<dbReference type="PROSITE" id="PS50181">
    <property type="entry name" value="FBOX"/>
    <property type="match status" value="1"/>
</dbReference>
<protein>
    <submittedName>
        <fullName evidence="2">Putative F-box domain-containing protein</fullName>
    </submittedName>
</protein>
<dbReference type="AlphaFoldDB" id="A0A396GHE1"/>
<gene>
    <name evidence="2" type="ORF">MtrunA17_Chr8g0350131</name>
</gene>
<dbReference type="SMART" id="SM00256">
    <property type="entry name" value="FBOX"/>
    <property type="match status" value="1"/>
</dbReference>
<dbReference type="Pfam" id="PF07734">
    <property type="entry name" value="FBA_1"/>
    <property type="match status" value="1"/>
</dbReference>
<sequence length="393" mass="45318">MHFITWNPLGLRATQLRFITWNTTEKNYTRMAKMKETLYLPSELIIQILLRLPVKSLLCFKCICKSWLSLISDPHFANSHVDVSAAKIVSISRTRPLAEIRFIDFETSINHDSVSLDHSFLLPKGYFFYEIKGSCRGFILLNCLTNLYVWNPSSRFHKEIKLSPFACKFLAYNPRHLLGFGYDGLRDDYLVVLLSYDPTLVKTSSYLEFFSLRDNKWNEIEGPHITYLNATANRKAGGSFFNGAIHWLASPYHKIPLEVIVVFDLMERKLLEIPLPDDYDHGPEHYGLWVFGKFLSLWNMNFDNRTVEIWEMKEYKQQSSWTKTLVIPIDNDIPWFSPVYSTKSGDIIGTSNIGLGLVKYNNKGQLLEYFAMNSIASEVAMYTESLLSLPGGP</sequence>
<evidence type="ECO:0000313" key="3">
    <source>
        <dbReference type="Proteomes" id="UP000265566"/>
    </source>
</evidence>